<evidence type="ECO:0000313" key="2">
    <source>
        <dbReference type="Proteomes" id="UP001152799"/>
    </source>
</evidence>
<name>A0A9N9MF98_9CUCU</name>
<dbReference type="Gene3D" id="3.90.70.120">
    <property type="match status" value="1"/>
</dbReference>
<sequence length="199" mass="22152">MSLANVVRASILPPGQWLTHIVKTNMIEGDKIYKTIRNLTPPHDLDLSGFLNVSNFNVIGHDLRMFNRTFSIDYDIDTLLFGNLQDNMNRDNIGLTLHAALTDLFVDHGAGILIADSKAFAVMHYDDKFYFSDLHLCGPKGSKAVRDGKACVIECDSIGELCRICKRTTGSGNRQYTLNYVDVTVINNINSDGPQNEIT</sequence>
<organism evidence="1 2">
    <name type="scientific">Ceutorhynchus assimilis</name>
    <name type="common">cabbage seed weevil</name>
    <dbReference type="NCBI Taxonomy" id="467358"/>
    <lineage>
        <taxon>Eukaryota</taxon>
        <taxon>Metazoa</taxon>
        <taxon>Ecdysozoa</taxon>
        <taxon>Arthropoda</taxon>
        <taxon>Hexapoda</taxon>
        <taxon>Insecta</taxon>
        <taxon>Pterygota</taxon>
        <taxon>Neoptera</taxon>
        <taxon>Endopterygota</taxon>
        <taxon>Coleoptera</taxon>
        <taxon>Polyphaga</taxon>
        <taxon>Cucujiformia</taxon>
        <taxon>Curculionidae</taxon>
        <taxon>Ceutorhynchinae</taxon>
        <taxon>Ceutorhynchus</taxon>
    </lineage>
</organism>
<dbReference type="EMBL" id="OU892286">
    <property type="protein sequence ID" value="CAG9761348.1"/>
    <property type="molecule type" value="Genomic_DNA"/>
</dbReference>
<protein>
    <submittedName>
        <fullName evidence="1">Uncharacterized protein</fullName>
    </submittedName>
</protein>
<evidence type="ECO:0000313" key="1">
    <source>
        <dbReference type="EMBL" id="CAG9761348.1"/>
    </source>
</evidence>
<gene>
    <name evidence="1" type="ORF">CEUTPL_LOCUS2053</name>
</gene>
<reference evidence="1" key="1">
    <citation type="submission" date="2022-01" db="EMBL/GenBank/DDBJ databases">
        <authorList>
            <person name="King R."/>
        </authorList>
    </citation>
    <scope>NUCLEOTIDE SEQUENCE</scope>
</reference>
<dbReference type="OrthoDB" id="416437at2759"/>
<accession>A0A9N9MF98</accession>
<proteinExistence type="predicted"/>
<dbReference type="Proteomes" id="UP001152799">
    <property type="component" value="Chromosome 10"/>
</dbReference>
<dbReference type="AlphaFoldDB" id="A0A9N9MF98"/>
<keyword evidence="2" id="KW-1185">Reference proteome</keyword>